<dbReference type="PANTHER" id="PTHR45825">
    <property type="entry name" value="GRANULE-BOUND STARCH SYNTHASE 1, CHLOROPLASTIC/AMYLOPLASTIC"/>
    <property type="match status" value="1"/>
</dbReference>
<evidence type="ECO:0000259" key="13">
    <source>
        <dbReference type="Pfam" id="PF08323"/>
    </source>
</evidence>
<dbReference type="InterPro" id="IPR001296">
    <property type="entry name" value="Glyco_trans_1"/>
</dbReference>
<evidence type="ECO:0000256" key="2">
    <source>
        <dbReference type="ARBA" id="ARBA00002764"/>
    </source>
</evidence>
<feature type="binding site" evidence="11">
    <location>
        <position position="15"/>
    </location>
    <ligand>
        <name>ADP-alpha-D-glucose</name>
        <dbReference type="ChEBI" id="CHEBI:57498"/>
    </ligand>
</feature>
<feature type="domain" description="Starch synthase catalytic" evidence="13">
    <location>
        <begin position="2"/>
        <end position="235"/>
    </location>
</feature>
<dbReference type="EMBL" id="QGTJ01000001">
    <property type="protein sequence ID" value="PWV65964.1"/>
    <property type="molecule type" value="Genomic_DNA"/>
</dbReference>
<dbReference type="AlphaFoldDB" id="A0A317N1F9"/>
<evidence type="ECO:0000256" key="10">
    <source>
        <dbReference type="ARBA" id="ARBA00031722"/>
    </source>
</evidence>
<dbReference type="NCBIfam" id="TIGR02095">
    <property type="entry name" value="glgA"/>
    <property type="match status" value="1"/>
</dbReference>
<dbReference type="InterPro" id="IPR013534">
    <property type="entry name" value="Starch_synth_cat_dom"/>
</dbReference>
<dbReference type="GO" id="GO:0009011">
    <property type="term" value="F:alpha-1,4-glucan glucosyltransferase (ADP-glucose donor) activity"/>
    <property type="evidence" value="ECO:0007669"/>
    <property type="project" value="UniProtKB-UniRule"/>
</dbReference>
<comment type="similarity">
    <text evidence="4 11">Belongs to the glycosyltransferase 1 family. Bacterial/plant glycogen synthase subfamily.</text>
</comment>
<reference evidence="14 15" key="1">
    <citation type="submission" date="2018-05" db="EMBL/GenBank/DDBJ databases">
        <title>Genomic Encyclopedia of Type Strains, Phase IV (KMG-IV): sequencing the most valuable type-strain genomes for metagenomic binning, comparative biology and taxonomic classification.</title>
        <authorList>
            <person name="Goeker M."/>
        </authorList>
    </citation>
    <scope>NUCLEOTIDE SEQUENCE [LARGE SCALE GENOMIC DNA]</scope>
    <source>
        <strain evidence="14 15">DSM 23606</strain>
    </source>
</reference>
<comment type="caution">
    <text evidence="14">The sequence shown here is derived from an EMBL/GenBank/DDBJ whole genome shotgun (WGS) entry which is preliminary data.</text>
</comment>
<dbReference type="OrthoDB" id="9808590at2"/>
<dbReference type="Pfam" id="PF00534">
    <property type="entry name" value="Glycos_transf_1"/>
    <property type="match status" value="1"/>
</dbReference>
<dbReference type="SUPFAM" id="SSF53756">
    <property type="entry name" value="UDP-Glycosyltransferase/glycogen phosphorylase"/>
    <property type="match status" value="1"/>
</dbReference>
<accession>A0A317N1F9</accession>
<evidence type="ECO:0000256" key="11">
    <source>
        <dbReference type="HAMAP-Rule" id="MF_00484"/>
    </source>
</evidence>
<dbReference type="Pfam" id="PF08323">
    <property type="entry name" value="Glyco_transf_5"/>
    <property type="match status" value="1"/>
</dbReference>
<organism evidence="14 15">
    <name type="scientific">Plasticicumulans acidivorans</name>
    <dbReference type="NCBI Taxonomy" id="886464"/>
    <lineage>
        <taxon>Bacteria</taxon>
        <taxon>Pseudomonadati</taxon>
        <taxon>Pseudomonadota</taxon>
        <taxon>Gammaproteobacteria</taxon>
        <taxon>Candidatus Competibacteraceae</taxon>
        <taxon>Plasticicumulans</taxon>
    </lineage>
</organism>
<evidence type="ECO:0000256" key="8">
    <source>
        <dbReference type="ARBA" id="ARBA00022679"/>
    </source>
</evidence>
<dbReference type="RefSeq" id="WP_110016942.1">
    <property type="nucleotide sequence ID" value="NZ_QGTJ01000001.1"/>
</dbReference>
<dbReference type="Proteomes" id="UP000246569">
    <property type="component" value="Unassembled WGS sequence"/>
</dbReference>
<comment type="pathway">
    <text evidence="3 11">Glycan biosynthesis; glycogen biosynthesis.</text>
</comment>
<dbReference type="CDD" id="cd03791">
    <property type="entry name" value="GT5_Glycogen_synthase_DULL1-like"/>
    <property type="match status" value="1"/>
</dbReference>
<evidence type="ECO:0000313" key="14">
    <source>
        <dbReference type="EMBL" id="PWV65964.1"/>
    </source>
</evidence>
<dbReference type="HAMAP" id="MF_00484">
    <property type="entry name" value="Glycogen_synth"/>
    <property type="match status" value="1"/>
</dbReference>
<keyword evidence="9 11" id="KW-0320">Glycogen biosynthesis</keyword>
<evidence type="ECO:0000256" key="4">
    <source>
        <dbReference type="ARBA" id="ARBA00010281"/>
    </source>
</evidence>
<evidence type="ECO:0000259" key="12">
    <source>
        <dbReference type="Pfam" id="PF00534"/>
    </source>
</evidence>
<keyword evidence="8 11" id="KW-0808">Transferase</keyword>
<keyword evidence="7 11" id="KW-0328">Glycosyltransferase</keyword>
<dbReference type="PANTHER" id="PTHR45825:SF11">
    <property type="entry name" value="ALPHA AMYLASE DOMAIN-CONTAINING PROTEIN"/>
    <property type="match status" value="1"/>
</dbReference>
<sequence>MKVLHAASECLGIAKTGGLADVVAALPAAQHAMGMDVRVCLPAYPGAREKLNDARTLCTITVRDTPFELIEGTLGADGLRIWLLDCPPLFDRPGDPYRTPEGYEHSDNHWRFGLFSEAVSLLALGAGDWQPDVLHLHDWQVGLAAAWTARAPQRPRIVFTIHNLAYQGVFGRDVFDALGLPGEWWQPQALEFYGRFAFMKGGLYFADAITTVSPNYAREIQTLEFGWGLDGVLRERASVLTGVLNGIDIDTWSPTRDPLIERNYNGATVSSAKPVNKHALQAELGLPQSDVPMVVFIGRLAAQKGADLILAARTGIDALDLQLVVLASGEHDLETALMQWAQEQPQRVSVTLRYDEALAHRITAAADLQLMPSRFEPCGLNQMYAQRYGTLPIARHTGGLADTIVDANEATLADGTASGVVFPEASADSLLLGLERGLELLSAPKRRLALRRAGMRRDFSWKASAERYATLYTKL</sequence>
<evidence type="ECO:0000256" key="6">
    <source>
        <dbReference type="ARBA" id="ARBA00019935"/>
    </source>
</evidence>
<dbReference type="GO" id="GO:0005978">
    <property type="term" value="P:glycogen biosynthetic process"/>
    <property type="evidence" value="ECO:0007669"/>
    <property type="project" value="UniProtKB-UniRule"/>
</dbReference>
<dbReference type="NCBIfam" id="NF001899">
    <property type="entry name" value="PRK00654.1-2"/>
    <property type="match status" value="1"/>
</dbReference>
<feature type="domain" description="Glycosyl transferase family 1" evidence="12">
    <location>
        <begin position="289"/>
        <end position="439"/>
    </location>
</feature>
<protein>
    <recommendedName>
        <fullName evidence="6 11">Glycogen synthase</fullName>
        <ecNumber evidence="5 11">2.4.1.21</ecNumber>
    </recommendedName>
    <alternativeName>
        <fullName evidence="10 11">Starch [bacterial glycogen] synthase</fullName>
    </alternativeName>
</protein>
<dbReference type="Gene3D" id="3.40.50.2000">
    <property type="entry name" value="Glycogen Phosphorylase B"/>
    <property type="match status" value="2"/>
</dbReference>
<evidence type="ECO:0000256" key="9">
    <source>
        <dbReference type="ARBA" id="ARBA00023056"/>
    </source>
</evidence>
<name>A0A317N1F9_9GAMM</name>
<comment type="catalytic activity">
    <reaction evidence="1 11">
        <text>[(1-&gt;4)-alpha-D-glucosyl](n) + ADP-alpha-D-glucose = [(1-&gt;4)-alpha-D-glucosyl](n+1) + ADP + H(+)</text>
        <dbReference type="Rhea" id="RHEA:18189"/>
        <dbReference type="Rhea" id="RHEA-COMP:9584"/>
        <dbReference type="Rhea" id="RHEA-COMP:9587"/>
        <dbReference type="ChEBI" id="CHEBI:15378"/>
        <dbReference type="ChEBI" id="CHEBI:15444"/>
        <dbReference type="ChEBI" id="CHEBI:57498"/>
        <dbReference type="ChEBI" id="CHEBI:456216"/>
        <dbReference type="EC" id="2.4.1.21"/>
    </reaction>
</comment>
<proteinExistence type="inferred from homology"/>
<gene>
    <name evidence="11" type="primary">glgA</name>
    <name evidence="14" type="ORF">C7443_101450</name>
</gene>
<evidence type="ECO:0000313" key="15">
    <source>
        <dbReference type="Proteomes" id="UP000246569"/>
    </source>
</evidence>
<dbReference type="InterPro" id="IPR011835">
    <property type="entry name" value="GS/SS"/>
</dbReference>
<comment type="function">
    <text evidence="2 11">Synthesizes alpha-1,4-glucan chains using ADP-glucose.</text>
</comment>
<evidence type="ECO:0000256" key="7">
    <source>
        <dbReference type="ARBA" id="ARBA00022676"/>
    </source>
</evidence>
<dbReference type="GO" id="GO:0004373">
    <property type="term" value="F:alpha-1,4-glucan glucosyltransferase (UDP-glucose donor) activity"/>
    <property type="evidence" value="ECO:0007669"/>
    <property type="project" value="InterPro"/>
</dbReference>
<evidence type="ECO:0000256" key="5">
    <source>
        <dbReference type="ARBA" id="ARBA00012588"/>
    </source>
</evidence>
<evidence type="ECO:0000256" key="3">
    <source>
        <dbReference type="ARBA" id="ARBA00004964"/>
    </source>
</evidence>
<dbReference type="UniPathway" id="UPA00164"/>
<evidence type="ECO:0000256" key="1">
    <source>
        <dbReference type="ARBA" id="ARBA00001478"/>
    </source>
</evidence>
<keyword evidence="15" id="KW-1185">Reference proteome</keyword>
<dbReference type="EC" id="2.4.1.21" evidence="5 11"/>